<dbReference type="Gene3D" id="1.10.287.70">
    <property type="match status" value="1"/>
</dbReference>
<dbReference type="GO" id="GO:0016020">
    <property type="term" value="C:membrane"/>
    <property type="evidence" value="ECO:0007669"/>
    <property type="project" value="UniProtKB-SubCell"/>
</dbReference>
<evidence type="ECO:0000313" key="8">
    <source>
        <dbReference type="EMBL" id="CAE4667825.1"/>
    </source>
</evidence>
<feature type="transmembrane region" description="Helical" evidence="6">
    <location>
        <begin position="312"/>
        <end position="338"/>
    </location>
</feature>
<sequence length="750" mass="86242">MLRRVLERRIETGTSLMQLPLSLMLWAFFVLAYYFHEDISNVFFLESGIRMHADGMFIPVQTIDELWDQFQGPFLDTFFVQTNIYGQPQPQTLGPGDNWGLWGRVDTYNQLLGPVRFSTSRKSVEAYGRTPYACSSNVTCGLCRSNTGFQRKGAPIRDNFDCGNWSWTGRRLEFYRDELSGTIQDPSENLDDHFMFYVYPDVHKAELQETLGYFRERGWMDEKTDYVEIMLFLVNCELGRCRVEQVRLMFRFSQGGGVYYKRLLVPIFLEAFADMKSMAVDFFFFITWLATACFRALLAWRAFVHSQLMSHLLVPANLMEIVILLFALGPMFAVYLGYTVANSVKTMLEPIRALGWDMHASGSEALFEQMFTDIPAWSASLESARAFANWLTIVLMFRFFLNFGAQPRLRVVTRTLTVVTNDLFHFVLVFVPIVAAYLGSGAVLLGRNYATFSTLKAALGSAFRIMMEAEYDWEEWSEEYYWYTTLWSWVFMFMIVLLFLNMVLAIILDVYNEVRTKIGAKAAEPIWTTVYNMGVRIFYFKRWVPWRKLLKELNKGDHLQHSVISAMNIKLAFPRISDAQLYIIFTDCRREMTAQAKRDLDNRTLLLAAGTLMSNLDKANAQVSRFNEEEGQDPIHAWTSPHVSKTSASSMAGWQAGDSFMTTISHSKGAKNPRIKDPEEEERDGFADSGAPTAASPAWLTEVHALLHSQRAWLKHAHWQLQQMQWQMQLAHAAKYQETMQASGANPPVL</sequence>
<dbReference type="PANTHER" id="PTHR10877">
    <property type="entry name" value="POLYCYSTIN FAMILY MEMBER"/>
    <property type="match status" value="1"/>
</dbReference>
<evidence type="ECO:0000259" key="7">
    <source>
        <dbReference type="Pfam" id="PF08016"/>
    </source>
</evidence>
<dbReference type="EMBL" id="HBNR01089265">
    <property type="protein sequence ID" value="CAE4667825.1"/>
    <property type="molecule type" value="Transcribed_RNA"/>
</dbReference>
<evidence type="ECO:0000256" key="3">
    <source>
        <dbReference type="ARBA" id="ARBA00022989"/>
    </source>
</evidence>
<name>A0A7S4T739_9DINO</name>
<evidence type="ECO:0000256" key="5">
    <source>
        <dbReference type="SAM" id="MobiDB-lite"/>
    </source>
</evidence>
<proteinExistence type="predicted"/>
<keyword evidence="2 6" id="KW-0812">Transmembrane</keyword>
<dbReference type="Pfam" id="PF08016">
    <property type="entry name" value="PKD_channel"/>
    <property type="match status" value="1"/>
</dbReference>
<evidence type="ECO:0000256" key="2">
    <source>
        <dbReference type="ARBA" id="ARBA00022692"/>
    </source>
</evidence>
<gene>
    <name evidence="8" type="ORF">AMON00008_LOCUS64024</name>
</gene>
<keyword evidence="4 6" id="KW-0472">Membrane</keyword>
<feature type="transmembrane region" description="Helical" evidence="6">
    <location>
        <begin position="387"/>
        <end position="405"/>
    </location>
</feature>
<comment type="subcellular location">
    <subcellularLocation>
        <location evidence="1">Membrane</location>
        <topology evidence="1">Multi-pass membrane protein</topology>
    </subcellularLocation>
</comment>
<organism evidence="8">
    <name type="scientific">Alexandrium monilatum</name>
    <dbReference type="NCBI Taxonomy" id="311494"/>
    <lineage>
        <taxon>Eukaryota</taxon>
        <taxon>Sar</taxon>
        <taxon>Alveolata</taxon>
        <taxon>Dinophyceae</taxon>
        <taxon>Gonyaulacales</taxon>
        <taxon>Pyrocystaceae</taxon>
        <taxon>Alexandrium</taxon>
    </lineage>
</organism>
<evidence type="ECO:0000256" key="4">
    <source>
        <dbReference type="ARBA" id="ARBA00023136"/>
    </source>
</evidence>
<dbReference type="AlphaFoldDB" id="A0A7S4T739"/>
<feature type="transmembrane region" description="Helical" evidence="6">
    <location>
        <begin position="282"/>
        <end position="300"/>
    </location>
</feature>
<dbReference type="InterPro" id="IPR013122">
    <property type="entry name" value="PKD1_2_channel"/>
</dbReference>
<dbReference type="InterPro" id="IPR051223">
    <property type="entry name" value="Polycystin"/>
</dbReference>
<keyword evidence="3 6" id="KW-1133">Transmembrane helix</keyword>
<feature type="domain" description="Polycystin cation channel PKD1/PKD2" evidence="7">
    <location>
        <begin position="371"/>
        <end position="514"/>
    </location>
</feature>
<dbReference type="PANTHER" id="PTHR10877:SF183">
    <property type="entry name" value="AT14535P-RELATED"/>
    <property type="match status" value="1"/>
</dbReference>
<protein>
    <recommendedName>
        <fullName evidence="7">Polycystin cation channel PKD1/PKD2 domain-containing protein</fullName>
    </recommendedName>
</protein>
<evidence type="ECO:0000256" key="6">
    <source>
        <dbReference type="SAM" id="Phobius"/>
    </source>
</evidence>
<feature type="transmembrane region" description="Helical" evidence="6">
    <location>
        <begin position="486"/>
        <end position="511"/>
    </location>
</feature>
<accession>A0A7S4T739</accession>
<feature type="transmembrane region" description="Helical" evidence="6">
    <location>
        <begin position="12"/>
        <end position="35"/>
    </location>
</feature>
<reference evidence="8" key="1">
    <citation type="submission" date="2021-01" db="EMBL/GenBank/DDBJ databases">
        <authorList>
            <person name="Corre E."/>
            <person name="Pelletier E."/>
            <person name="Niang G."/>
            <person name="Scheremetjew M."/>
            <person name="Finn R."/>
            <person name="Kale V."/>
            <person name="Holt S."/>
            <person name="Cochrane G."/>
            <person name="Meng A."/>
            <person name="Brown T."/>
            <person name="Cohen L."/>
        </authorList>
    </citation>
    <scope>NUCLEOTIDE SEQUENCE</scope>
    <source>
        <strain evidence="8">CCMP3105</strain>
    </source>
</reference>
<feature type="transmembrane region" description="Helical" evidence="6">
    <location>
        <begin position="426"/>
        <end position="446"/>
    </location>
</feature>
<evidence type="ECO:0000256" key="1">
    <source>
        <dbReference type="ARBA" id="ARBA00004141"/>
    </source>
</evidence>
<feature type="region of interest" description="Disordered" evidence="5">
    <location>
        <begin position="665"/>
        <end position="693"/>
    </location>
</feature>